<dbReference type="RefSeq" id="WP_386809194.1">
    <property type="nucleotide sequence ID" value="NZ_JBHTMV010000004.1"/>
</dbReference>
<dbReference type="GO" id="GO:0003755">
    <property type="term" value="F:peptidyl-prolyl cis-trans isomerase activity"/>
    <property type="evidence" value="ECO:0007669"/>
    <property type="project" value="UniProtKB-EC"/>
</dbReference>
<keyword evidence="2 3" id="KW-0697">Rotamase</keyword>
<dbReference type="EC" id="5.2.1.8" evidence="4"/>
<name>A0ABW3WNJ7_9FLAO</name>
<dbReference type="SUPFAM" id="SSF54534">
    <property type="entry name" value="FKBP-like"/>
    <property type="match status" value="1"/>
</dbReference>
<evidence type="ECO:0000256" key="3">
    <source>
        <dbReference type="PROSITE-ProRule" id="PRU00277"/>
    </source>
</evidence>
<dbReference type="Pfam" id="PF00254">
    <property type="entry name" value="FKBP_C"/>
    <property type="match status" value="1"/>
</dbReference>
<keyword evidence="3 4" id="KW-0413">Isomerase</keyword>
<organism evidence="8 9">
    <name type="scientific">Lutibacter holmesii</name>
    <dbReference type="NCBI Taxonomy" id="1137985"/>
    <lineage>
        <taxon>Bacteria</taxon>
        <taxon>Pseudomonadati</taxon>
        <taxon>Bacteroidota</taxon>
        <taxon>Flavobacteriia</taxon>
        <taxon>Flavobacteriales</taxon>
        <taxon>Flavobacteriaceae</taxon>
        <taxon>Lutibacter</taxon>
    </lineage>
</organism>
<dbReference type="Proteomes" id="UP001597241">
    <property type="component" value="Unassembled WGS sequence"/>
</dbReference>
<evidence type="ECO:0000256" key="6">
    <source>
        <dbReference type="SAM" id="SignalP"/>
    </source>
</evidence>
<evidence type="ECO:0000256" key="1">
    <source>
        <dbReference type="ARBA" id="ARBA00000971"/>
    </source>
</evidence>
<evidence type="ECO:0000313" key="9">
    <source>
        <dbReference type="Proteomes" id="UP001597241"/>
    </source>
</evidence>
<keyword evidence="6" id="KW-0732">Signal</keyword>
<evidence type="ECO:0000256" key="5">
    <source>
        <dbReference type="SAM" id="MobiDB-lite"/>
    </source>
</evidence>
<dbReference type="InterPro" id="IPR001179">
    <property type="entry name" value="PPIase_FKBP_dom"/>
</dbReference>
<sequence length="279" mass="31131">MKIKNLLIILAIFLFVFACGKDDDNYNEEDQALIDDEALVEYLQTHYLNEEDGGIWTIDAGQTPLMEQVDVDYIDYNDISYKLYYLSENEGATISPSTVDSVYTTYVGMLLDSTVFDIGSSLRWFSLTGTIPGWGYGFSNFKGGNIVVNDDESFYFEDYGKGILFIPSGLAYGNNEQGSIPKNANLIFEMTLQDVNRADQDLDLVPSFEEDLNNNRSMVDDDTDGDGAPNFIDSDDDGDGVLTKYEDINRDGNPMNDDTDGDGIPNYLDADDTESIEDL</sequence>
<dbReference type="InterPro" id="IPR046357">
    <property type="entry name" value="PPIase_dom_sf"/>
</dbReference>
<gene>
    <name evidence="8" type="ORF">ACFQ5N_09140</name>
</gene>
<protein>
    <recommendedName>
        <fullName evidence="4">Peptidyl-prolyl cis-trans isomerase</fullName>
        <ecNumber evidence="4">5.2.1.8</ecNumber>
    </recommendedName>
</protein>
<feature type="compositionally biased region" description="Acidic residues" evidence="5">
    <location>
        <begin position="269"/>
        <end position="279"/>
    </location>
</feature>
<comment type="similarity">
    <text evidence="4">Belongs to the FKBP-type PPIase family.</text>
</comment>
<accession>A0ABW3WNJ7</accession>
<feature type="signal peptide" evidence="6">
    <location>
        <begin position="1"/>
        <end position="20"/>
    </location>
</feature>
<feature type="chain" id="PRO_5046793683" description="Peptidyl-prolyl cis-trans isomerase" evidence="6">
    <location>
        <begin position="21"/>
        <end position="279"/>
    </location>
</feature>
<evidence type="ECO:0000259" key="7">
    <source>
        <dbReference type="PROSITE" id="PS50059"/>
    </source>
</evidence>
<dbReference type="PROSITE" id="PS50059">
    <property type="entry name" value="FKBP_PPIASE"/>
    <property type="match status" value="1"/>
</dbReference>
<evidence type="ECO:0000256" key="2">
    <source>
        <dbReference type="ARBA" id="ARBA00023110"/>
    </source>
</evidence>
<keyword evidence="9" id="KW-1185">Reference proteome</keyword>
<reference evidence="9" key="1">
    <citation type="journal article" date="2019" name="Int. J. Syst. Evol. Microbiol.">
        <title>The Global Catalogue of Microorganisms (GCM) 10K type strain sequencing project: providing services to taxonomists for standard genome sequencing and annotation.</title>
        <authorList>
            <consortium name="The Broad Institute Genomics Platform"/>
            <consortium name="The Broad Institute Genome Sequencing Center for Infectious Disease"/>
            <person name="Wu L."/>
            <person name="Ma J."/>
        </authorList>
    </citation>
    <scope>NUCLEOTIDE SEQUENCE [LARGE SCALE GENOMIC DNA]</scope>
    <source>
        <strain evidence="9">CCUG 62221</strain>
    </source>
</reference>
<comment type="caution">
    <text evidence="8">The sequence shown here is derived from an EMBL/GenBank/DDBJ whole genome shotgun (WGS) entry which is preliminary data.</text>
</comment>
<evidence type="ECO:0000313" key="8">
    <source>
        <dbReference type="EMBL" id="MFD1293999.1"/>
    </source>
</evidence>
<feature type="region of interest" description="Disordered" evidence="5">
    <location>
        <begin position="213"/>
        <end position="279"/>
    </location>
</feature>
<evidence type="ECO:0000256" key="4">
    <source>
        <dbReference type="RuleBase" id="RU003915"/>
    </source>
</evidence>
<comment type="catalytic activity">
    <reaction evidence="1 3 4">
        <text>[protein]-peptidylproline (omega=180) = [protein]-peptidylproline (omega=0)</text>
        <dbReference type="Rhea" id="RHEA:16237"/>
        <dbReference type="Rhea" id="RHEA-COMP:10747"/>
        <dbReference type="Rhea" id="RHEA-COMP:10748"/>
        <dbReference type="ChEBI" id="CHEBI:83833"/>
        <dbReference type="ChEBI" id="CHEBI:83834"/>
        <dbReference type="EC" id="5.2.1.8"/>
    </reaction>
</comment>
<proteinExistence type="inferred from homology"/>
<dbReference type="PROSITE" id="PS51257">
    <property type="entry name" value="PROKAR_LIPOPROTEIN"/>
    <property type="match status" value="1"/>
</dbReference>
<dbReference type="EMBL" id="JBHTMV010000004">
    <property type="protein sequence ID" value="MFD1293999.1"/>
    <property type="molecule type" value="Genomic_DNA"/>
</dbReference>
<dbReference type="Gene3D" id="3.10.50.40">
    <property type="match status" value="1"/>
</dbReference>
<feature type="domain" description="PPIase FKBP-type" evidence="7">
    <location>
        <begin position="99"/>
        <end position="196"/>
    </location>
</feature>